<name>A0ACB8X1E7_9TELE</name>
<feature type="non-terminal residue" evidence="1">
    <location>
        <position position="1"/>
    </location>
</feature>
<reference evidence="1" key="1">
    <citation type="submission" date="2022-04" db="EMBL/GenBank/DDBJ databases">
        <title>Jade perch genome.</title>
        <authorList>
            <person name="Chao B."/>
        </authorList>
    </citation>
    <scope>NUCLEOTIDE SEQUENCE</scope>
    <source>
        <strain evidence="1">CB-2022</strain>
    </source>
</reference>
<gene>
    <name evidence="1" type="ORF">L3Q82_022276</name>
</gene>
<organism evidence="1 2">
    <name type="scientific">Scortum barcoo</name>
    <name type="common">barcoo grunter</name>
    <dbReference type="NCBI Taxonomy" id="214431"/>
    <lineage>
        <taxon>Eukaryota</taxon>
        <taxon>Metazoa</taxon>
        <taxon>Chordata</taxon>
        <taxon>Craniata</taxon>
        <taxon>Vertebrata</taxon>
        <taxon>Euteleostomi</taxon>
        <taxon>Actinopterygii</taxon>
        <taxon>Neopterygii</taxon>
        <taxon>Teleostei</taxon>
        <taxon>Neoteleostei</taxon>
        <taxon>Acanthomorphata</taxon>
        <taxon>Eupercaria</taxon>
        <taxon>Centrarchiformes</taxon>
        <taxon>Terapontoidei</taxon>
        <taxon>Terapontidae</taxon>
        <taxon>Scortum</taxon>
    </lineage>
</organism>
<evidence type="ECO:0000313" key="1">
    <source>
        <dbReference type="EMBL" id="KAI3373690.1"/>
    </source>
</evidence>
<dbReference type="EMBL" id="CM041534">
    <property type="protein sequence ID" value="KAI3373690.1"/>
    <property type="molecule type" value="Genomic_DNA"/>
</dbReference>
<comment type="caution">
    <text evidence="1">The sequence shown here is derived from an EMBL/GenBank/DDBJ whole genome shotgun (WGS) entry which is preliminary data.</text>
</comment>
<sequence>AIVTQTLNKSDWEGGRVSKSIDGLSILQVSLSTATVTRSDMSIPTGFQGLRVNVDRGEKIGNKTQIQFSQSGDDNANQLPSISDEVGRGLIEDTGFSTSCIPPLVSQSDSPDKLVIWGSEQQCMEPDLREFEVLECQDIHAFLGDRDQREENEEEDDGGSVRDGRDEGPMSISSSSTASSASVGVRRNDNDSNKVESRIHRGKGAQKGIACHSTEELDTCVTGSIERRDTRSGRAAERERRRGGLKESKSETNVFVSSLSAVSLSGSLSSALDSSGEAQALISLSKTNPYPNTNNTTSSQARRRAGPVDANQNSPPSHPQEKPGHPQYYTHDQRQEEGSHHRNGSSSDGGLGQRRKAGFEERVMPPRRQQLVRPLCQTEMGRARSSAEPVAHQAETGQLSSANHSPDSHSNGSNRKFTKSSLREPSDFSSLYKISGGSQPRQPNQATQREAPPVEKPPTSTTWRNSSPSSPSTLERRPQTQLTYRRNCSSPNRTSVDSRSLTPPHSPLRTPQGSPRRQPSMYLVSRNASGVVRHIPPGCNPAVTTSAQGYGNSCMRAPVKTNISTSGIPKAPLNNQQGSNHNSPKESSPSPKLKPKGVRPKIITYVRKNPQFKPQAADGPYQVSSLPSRLSAYTHGQTPSSSFKDSPKDPSKPDADTRGAPVLSASNLLYDKYRQEMQANVFPSGMLNRGIRPPGHTHTVPPAHTHSHTAPPKLGSKADNFYSAPPEVGRSASFKGSTAEEALQARTAAQAGASGSLLRSGRGLRLGLGAVTRTTTGSAKGRAPGQGQRSTLVFSQPVQPVSPATSQKSQDNTDDQVFTNQAPPPAPATTAAAQAAGTRSLLPKASQSGLRPPGFSSSRHPAGRLAAFGFVRSSSVSSVSSAHSADSTQSDPCRTAHRLSVSEEPPLHRVTTSPPSTDHQRGAPCRSNSLQPPSTPALPRRYLPTQPRSSPGVGRKEFQRSSEVTRSLPSSPKRLAVVPPKPQSPVKSGQRPAAAVRGSAPLGSPRRVAPLRLQQEQQESLQREKEEAQQKERERQAEEREKDEQREEVQRLQGRCEQQERQLRALRDELKKTSLGLEAFIITTQHYCLKNKTTEENQRKMSLEMQEIREELASNSARWDRLQREKTALEVAFERELQELQLQQEAELAAVEEGLRKCHSAEAEHLKAEHRSEMEELRTQQQEQMEELTVNHQAAIQELRDMHNITMATLHEEHARTMRDLRKAHEQQKMLLEEDFEKLRLSLQDQVDTLTFQNQSLRDKAKRFEEALRRSTDEQIIDALAPYQHIEQDLKSLKEVVEMKNQQIHQQEKKISDLEKVAQKNVFLEEKVQVLQQQNEDLKAQIQMNLALSRQLSEENANLHESVEKESSEKKRLSRNNEELLWRLQTSPLMSPASSPLHRLLLHLPGPLVPVVLLLTRGWVRLPDSLLRLSPAGSVRLPLPQSRRQSKSLSGTSHPDSPGREQSELLPWPGHTHASSVGQPLQLGRLSRLFAEISSRLFLSFRFLKWLSHS</sequence>
<dbReference type="Proteomes" id="UP000831701">
    <property type="component" value="Chromosome 4"/>
</dbReference>
<keyword evidence="2" id="KW-1185">Reference proteome</keyword>
<accession>A0ACB8X1E7</accession>
<evidence type="ECO:0000313" key="2">
    <source>
        <dbReference type="Proteomes" id="UP000831701"/>
    </source>
</evidence>
<protein>
    <submittedName>
        <fullName evidence="1">Uncharacterized protein</fullName>
    </submittedName>
</protein>
<proteinExistence type="predicted"/>